<name>A0A4Q9N1Z3_9APHY</name>
<dbReference type="Proteomes" id="UP000292957">
    <property type="component" value="Unassembled WGS sequence"/>
</dbReference>
<accession>A0A4Q9N1Z3</accession>
<dbReference type="OrthoDB" id="2951834at2759"/>
<gene>
    <name evidence="1" type="ORF">BD311DRAFT_861002</name>
</gene>
<evidence type="ECO:0000313" key="1">
    <source>
        <dbReference type="EMBL" id="TBU34534.1"/>
    </source>
</evidence>
<organism evidence="1">
    <name type="scientific">Dichomitus squalens</name>
    <dbReference type="NCBI Taxonomy" id="114155"/>
    <lineage>
        <taxon>Eukaryota</taxon>
        <taxon>Fungi</taxon>
        <taxon>Dikarya</taxon>
        <taxon>Basidiomycota</taxon>
        <taxon>Agaricomycotina</taxon>
        <taxon>Agaricomycetes</taxon>
        <taxon>Polyporales</taxon>
        <taxon>Polyporaceae</taxon>
        <taxon>Dichomitus</taxon>
    </lineage>
</organism>
<dbReference type="EMBL" id="ML143388">
    <property type="protein sequence ID" value="TBU34534.1"/>
    <property type="molecule type" value="Genomic_DNA"/>
</dbReference>
<proteinExistence type="predicted"/>
<dbReference type="AlphaFoldDB" id="A0A4Q9N1Z3"/>
<evidence type="ECO:0008006" key="2">
    <source>
        <dbReference type="Google" id="ProtNLM"/>
    </source>
</evidence>
<protein>
    <recommendedName>
        <fullName evidence="2">F-box domain-containing protein</fullName>
    </recommendedName>
</protein>
<dbReference type="Gene3D" id="3.80.10.10">
    <property type="entry name" value="Ribonuclease Inhibitor"/>
    <property type="match status" value="1"/>
</dbReference>
<sequence>MASFLQLPTELRLHIYDHVLADHQHVRKKLQPSNAHFRLLHTCRQIAEEAGTTFRRYVSLLHEHQIHAFVLYAAPSLLSRIEWADVANDGRVFHSPKQDQADAAPDTPLSSLHIALGRMTSLRRLRVFPCRQGLPLNLQNTMSLHRSRRLGLSFERAMFPTRPARLAAYELYLNPDTRVDIFDAVLPDSAVALRFSGEIVARPEAHDAVRMPCLRHVTLHGVTGSYFDRHTVDRCFPDAHLESFTYALGHRLGFEIRNHHLESLAASYGPRLRKLVLLGCSRLSSTVITQCLENLPALEYFALHLVTVDELRSNFVNALPPRLATFKLQVINAWYAVALKDEERALCDSIESVVLRRDMPPQHVCVCFRAQIMAEGAREQRWARIAKDRLINLQLGPWEDRMIENI</sequence>
<dbReference type="InterPro" id="IPR032675">
    <property type="entry name" value="LRR_dom_sf"/>
</dbReference>
<reference evidence="1" key="1">
    <citation type="submission" date="2019-01" db="EMBL/GenBank/DDBJ databases">
        <title>Draft genome sequences of three monokaryotic isolates of the white-rot basidiomycete fungus Dichomitus squalens.</title>
        <authorList>
            <consortium name="DOE Joint Genome Institute"/>
            <person name="Lopez S.C."/>
            <person name="Andreopoulos B."/>
            <person name="Pangilinan J."/>
            <person name="Lipzen A."/>
            <person name="Riley R."/>
            <person name="Ahrendt S."/>
            <person name="Ng V."/>
            <person name="Barry K."/>
            <person name="Daum C."/>
            <person name="Grigoriev I.V."/>
            <person name="Hilden K.S."/>
            <person name="Makela M.R."/>
            <person name="de Vries R.P."/>
        </authorList>
    </citation>
    <scope>NUCLEOTIDE SEQUENCE [LARGE SCALE GENOMIC DNA]</scope>
    <source>
        <strain evidence="1">OM18370.1</strain>
    </source>
</reference>